<organism evidence="1 2">
    <name type="scientific">Candidatus Methylocalor cossyra</name>
    <dbReference type="NCBI Taxonomy" id="3108543"/>
    <lineage>
        <taxon>Bacteria</taxon>
        <taxon>Pseudomonadati</taxon>
        <taxon>Pseudomonadota</taxon>
        <taxon>Gammaproteobacteria</taxon>
        <taxon>Methylococcales</taxon>
        <taxon>Methylococcaceae</taxon>
        <taxon>Candidatus Methylocalor</taxon>
    </lineage>
</organism>
<keyword evidence="2" id="KW-1185">Reference proteome</keyword>
<proteinExistence type="predicted"/>
<accession>A0ABM9NEV4</accession>
<reference evidence="1 2" key="1">
    <citation type="submission" date="2024-04" db="EMBL/GenBank/DDBJ databases">
        <authorList>
            <person name="Cremers G."/>
        </authorList>
    </citation>
    <scope>NUCLEOTIDE SEQUENCE [LARGE SCALE GENOMIC DNA]</scope>
    <source>
        <strain evidence="1">MeCH1-AG</strain>
    </source>
</reference>
<dbReference type="EMBL" id="OZ026884">
    <property type="protein sequence ID" value="CAL1239111.1"/>
    <property type="molecule type" value="Genomic_DNA"/>
</dbReference>
<evidence type="ECO:0000313" key="1">
    <source>
        <dbReference type="EMBL" id="CAL1239111.1"/>
    </source>
</evidence>
<dbReference type="Proteomes" id="UP001497493">
    <property type="component" value="Chromosome"/>
</dbReference>
<sequence length="64" mass="6532">MARSRVRSWGSLLLFQRKGRYGRQPETGASSGRMVDILALGPGGGKLAGRVAATGPGGSAGRSC</sequence>
<name>A0ABM9NEV4_9GAMM</name>
<gene>
    <name evidence="1" type="ORF">MECH1_V1_0335</name>
</gene>
<evidence type="ECO:0000313" key="2">
    <source>
        <dbReference type="Proteomes" id="UP001497493"/>
    </source>
</evidence>
<protein>
    <submittedName>
        <fullName evidence="1">Uncharacterized protein</fullName>
    </submittedName>
</protein>